<dbReference type="SFLD" id="SFLDG01129">
    <property type="entry name" value="C1.5:_HAD__Beta-PGM__Phosphata"/>
    <property type="match status" value="1"/>
</dbReference>
<dbReference type="GO" id="GO:0008967">
    <property type="term" value="F:phosphoglycolate phosphatase activity"/>
    <property type="evidence" value="ECO:0007669"/>
    <property type="project" value="TreeGrafter"/>
</dbReference>
<dbReference type="SFLD" id="SFLDS00003">
    <property type="entry name" value="Haloacid_Dehalogenase"/>
    <property type="match status" value="1"/>
</dbReference>
<evidence type="ECO:0000313" key="5">
    <source>
        <dbReference type="Proteomes" id="UP000233778"/>
    </source>
</evidence>
<dbReference type="InterPro" id="IPR036412">
    <property type="entry name" value="HAD-like_sf"/>
</dbReference>
<dbReference type="GO" id="GO:0006281">
    <property type="term" value="P:DNA repair"/>
    <property type="evidence" value="ECO:0007669"/>
    <property type="project" value="TreeGrafter"/>
</dbReference>
<dbReference type="KEGG" id="serq:CWC46_00625"/>
<dbReference type="GO" id="GO:0046872">
    <property type="term" value="F:metal ion binding"/>
    <property type="evidence" value="ECO:0007669"/>
    <property type="project" value="UniProtKB-KW"/>
</dbReference>
<evidence type="ECO:0000256" key="1">
    <source>
        <dbReference type="ARBA" id="ARBA00022723"/>
    </source>
</evidence>
<dbReference type="InterPro" id="IPR006439">
    <property type="entry name" value="HAD-SF_hydro_IA"/>
</dbReference>
<dbReference type="Pfam" id="PF00702">
    <property type="entry name" value="Hydrolase"/>
    <property type="match status" value="1"/>
</dbReference>
<dbReference type="PRINTS" id="PR00413">
    <property type="entry name" value="HADHALOGNASE"/>
</dbReference>
<reference evidence="3" key="2">
    <citation type="submission" date="2013-09" db="EMBL/GenBank/DDBJ databases">
        <authorList>
            <person name="Wang G."/>
            <person name="Yang Y."/>
            <person name="Su Y."/>
        </authorList>
    </citation>
    <scope>NUCLEOTIDE SEQUENCE</scope>
    <source>
        <strain evidence="3">ATCC 39006</strain>
    </source>
</reference>
<dbReference type="PANTHER" id="PTHR43434:SF3">
    <property type="entry name" value="GMP_IMP NUCLEOTIDASE YRFG"/>
    <property type="match status" value="1"/>
</dbReference>
<dbReference type="AlphaFoldDB" id="A0A2I5T1K9"/>
<accession>A0A2I5T1K9</accession>
<dbReference type="InterPro" id="IPR050155">
    <property type="entry name" value="HAD-like_hydrolase_sf"/>
</dbReference>
<dbReference type="EMBL" id="CP025085">
    <property type="protein sequence ID" value="AUG98456.1"/>
    <property type="molecule type" value="Genomic_DNA"/>
</dbReference>
<dbReference type="STRING" id="104623.Ser39006_00857"/>
<evidence type="ECO:0000313" key="4">
    <source>
        <dbReference type="Proteomes" id="UP000017700"/>
    </source>
</evidence>
<evidence type="ECO:0000313" key="3">
    <source>
        <dbReference type="EMBL" id="AUH02771.1"/>
    </source>
</evidence>
<keyword evidence="4" id="KW-1185">Reference proteome</keyword>
<keyword evidence="1" id="KW-0479">Metal-binding</keyword>
<name>A0A2I5T1K9_SERS3</name>
<dbReference type="CDD" id="cd01427">
    <property type="entry name" value="HAD_like"/>
    <property type="match status" value="1"/>
</dbReference>
<dbReference type="Proteomes" id="UP000017700">
    <property type="component" value="Chromosome"/>
</dbReference>
<organism evidence="3 4">
    <name type="scientific">Serratia sp. (strain ATCC 39006)</name>
    <name type="common">Prodigiosinella confusarubida</name>
    <dbReference type="NCBI Taxonomy" id="104623"/>
    <lineage>
        <taxon>Bacteria</taxon>
        <taxon>Pseudomonadati</taxon>
        <taxon>Pseudomonadota</taxon>
        <taxon>Gammaproteobacteria</taxon>
        <taxon>Enterobacterales</taxon>
        <taxon>Pectobacteriaceae</taxon>
        <taxon>Prodigiosinella</taxon>
    </lineage>
</organism>
<dbReference type="Gene3D" id="3.40.50.1000">
    <property type="entry name" value="HAD superfamily/HAD-like"/>
    <property type="match status" value="1"/>
</dbReference>
<dbReference type="NCBIfam" id="TIGR01509">
    <property type="entry name" value="HAD-SF-IA-v3"/>
    <property type="match status" value="1"/>
</dbReference>
<dbReference type="Proteomes" id="UP000233778">
    <property type="component" value="Chromosome"/>
</dbReference>
<proteinExistence type="predicted"/>
<dbReference type="OrthoDB" id="9773910at2"/>
<dbReference type="PANTHER" id="PTHR43434">
    <property type="entry name" value="PHOSPHOGLYCOLATE PHOSPHATASE"/>
    <property type="match status" value="1"/>
</dbReference>
<reference evidence="3 4" key="1">
    <citation type="journal article" date="2013" name="Genome Announc.">
        <title>Draft genome sequence of Serratia sp. strain ATCC 39006, a model bacterium for analysis of the biosynthesis and regulation of prodigiosin, a carbapenem, and gas vesicles.</title>
        <authorList>
            <person name="Fineran P.C."/>
            <person name="Iglesias Cans M.C."/>
            <person name="Ramsay J.P."/>
            <person name="Wilf N.M."/>
            <person name="Cossyleon D."/>
            <person name="McNeil M.B."/>
            <person name="Williamson N.R."/>
            <person name="Monson R.E."/>
            <person name="Becher S.A."/>
            <person name="Stanton J.A."/>
            <person name="Brugger K."/>
            <person name="Brown S.D."/>
            <person name="Salmond G.P."/>
        </authorList>
    </citation>
    <scope>NUCLEOTIDE SEQUENCE [LARGE SCALE GENOMIC DNA]</scope>
    <source>
        <strain evidence="3">ATCC 39006</strain>
        <strain evidence="4">ATCC 39006 / SC 11482</strain>
    </source>
</reference>
<protein>
    <submittedName>
        <fullName evidence="3">GMP/IMP nucleotidase</fullName>
    </submittedName>
</protein>
<evidence type="ECO:0000313" key="2">
    <source>
        <dbReference type="EMBL" id="AUG98456.1"/>
    </source>
</evidence>
<dbReference type="SUPFAM" id="SSF56784">
    <property type="entry name" value="HAD-like"/>
    <property type="match status" value="1"/>
</dbReference>
<gene>
    <name evidence="2" type="ORF">CWC46_00625</name>
    <name evidence="3" type="ORF">Ser39006_000625</name>
</gene>
<dbReference type="GO" id="GO:0005829">
    <property type="term" value="C:cytosol"/>
    <property type="evidence" value="ECO:0007669"/>
    <property type="project" value="TreeGrafter"/>
</dbReference>
<dbReference type="NCBIfam" id="NF011564">
    <property type="entry name" value="PRK14988.1"/>
    <property type="match status" value="1"/>
</dbReference>
<dbReference type="KEGG" id="sera:Ser39006_000625"/>
<dbReference type="RefSeq" id="WP_021014129.1">
    <property type="nucleotide sequence ID" value="NZ_CP025084.1"/>
</dbReference>
<reference evidence="2 5" key="3">
    <citation type="submission" date="2017-11" db="EMBL/GenBank/DDBJ databases">
        <title>Complete genome sequence of Serratia sp. ATCC 39006 LacA.</title>
        <authorList>
            <person name="Hampton H.G."/>
            <person name="Jackson S.A."/>
            <person name="Jauregui R."/>
            <person name="Poulter G.T.M."/>
            <person name="Salmond G.P.C."/>
            <person name="Fineran P.C."/>
        </authorList>
    </citation>
    <scope>NUCLEOTIDE SEQUENCE [LARGE SCALE GENOMIC DNA]</scope>
    <source>
        <strain evidence="2 5">ATCC 39006</strain>
    </source>
</reference>
<dbReference type="EMBL" id="CP025084">
    <property type="protein sequence ID" value="AUH02771.1"/>
    <property type="molecule type" value="Genomic_DNA"/>
</dbReference>
<reference evidence="3" key="4">
    <citation type="submission" date="2017-11" db="EMBL/GenBank/DDBJ databases">
        <title>Complete genome sequence of Serratia sp. ATCC 39006.</title>
        <authorList>
            <person name="Hampton H.G."/>
            <person name="Jackson S.A."/>
            <person name="Jauregui R."/>
            <person name="Poulter G.T.M."/>
            <person name="Salmond G.P.C."/>
            <person name="Fineran P.C."/>
        </authorList>
    </citation>
    <scope>NUCLEOTIDE SEQUENCE</scope>
    <source>
        <strain evidence="3">ATCC 39006</strain>
    </source>
</reference>
<sequence length="233" mass="26724">MSPTFNWNEIDTVLLDMDGTLLDLAFDSYFWLQLVPQSLSAQRGISLEQAKQLITTEYRAVQHTLDWYCFDYWSERLRLDIRQMTSDIGPRARLRDDTAPFLAALRESGRRTILLTNAHPHSLAIKVTHTGLDQHLDLLLSTHTYGYPKEDQRLWHAVQAHTGFNPTRTLFVDDSEPILDAAKAFGIRYCLGVSNPDSGQQEKSFTQHPAMNNYLSLLPAIYQSDSNYHQEHS</sequence>
<dbReference type="InterPro" id="IPR023214">
    <property type="entry name" value="HAD_sf"/>
</dbReference>